<dbReference type="AlphaFoldDB" id="A0A6A5H9Q8"/>
<keyword evidence="3" id="KW-0732">Signal</keyword>
<evidence type="ECO:0000259" key="5">
    <source>
        <dbReference type="PROSITE" id="PS50041"/>
    </source>
</evidence>
<dbReference type="Gene3D" id="3.10.100.10">
    <property type="entry name" value="Mannose-Binding Protein A, subunit A"/>
    <property type="match status" value="2"/>
</dbReference>
<dbReference type="PANTHER" id="PTHR22991:SF43">
    <property type="entry name" value="C-TYPE LECTIN-RELATED"/>
    <property type="match status" value="1"/>
</dbReference>
<evidence type="ECO:0008006" key="8">
    <source>
        <dbReference type="Google" id="ProtNLM"/>
    </source>
</evidence>
<keyword evidence="1" id="KW-1015">Disulfide bond</keyword>
<dbReference type="Pfam" id="PF00431">
    <property type="entry name" value="CUB"/>
    <property type="match status" value="1"/>
</dbReference>
<dbReference type="InterPro" id="IPR001304">
    <property type="entry name" value="C-type_lectin-like"/>
</dbReference>
<evidence type="ECO:0000313" key="7">
    <source>
        <dbReference type="Proteomes" id="UP000483820"/>
    </source>
</evidence>
<dbReference type="PROSITE" id="PS01180">
    <property type="entry name" value="CUB"/>
    <property type="match status" value="1"/>
</dbReference>
<name>A0A6A5H9Q8_CAERE</name>
<dbReference type="CTD" id="9826902"/>
<feature type="chain" id="PRO_5025481348" description="C-type LECtin" evidence="3">
    <location>
        <begin position="18"/>
        <end position="422"/>
    </location>
</feature>
<dbReference type="InterPro" id="IPR035914">
    <property type="entry name" value="Sperma_CUB_dom_sf"/>
</dbReference>
<dbReference type="InterPro" id="IPR016186">
    <property type="entry name" value="C-type_lectin-like/link_sf"/>
</dbReference>
<dbReference type="Proteomes" id="UP000483820">
    <property type="component" value="Chromosome II"/>
</dbReference>
<dbReference type="InterPro" id="IPR000859">
    <property type="entry name" value="CUB_dom"/>
</dbReference>
<dbReference type="PROSITE" id="PS50041">
    <property type="entry name" value="C_TYPE_LECTIN_2"/>
    <property type="match status" value="2"/>
</dbReference>
<feature type="domain" description="CUB" evidence="4">
    <location>
        <begin position="292"/>
        <end position="421"/>
    </location>
</feature>
<dbReference type="CDD" id="cd00041">
    <property type="entry name" value="CUB"/>
    <property type="match status" value="1"/>
</dbReference>
<feature type="signal peptide" evidence="3">
    <location>
        <begin position="1"/>
        <end position="17"/>
    </location>
</feature>
<evidence type="ECO:0000256" key="3">
    <source>
        <dbReference type="SAM" id="SignalP"/>
    </source>
</evidence>
<reference evidence="6 7" key="1">
    <citation type="submission" date="2019-12" db="EMBL/GenBank/DDBJ databases">
        <title>Chromosome-level assembly of the Caenorhabditis remanei genome.</title>
        <authorList>
            <person name="Teterina A.A."/>
            <person name="Willis J.H."/>
            <person name="Phillips P.C."/>
        </authorList>
    </citation>
    <scope>NUCLEOTIDE SEQUENCE [LARGE SCALE GENOMIC DNA]</scope>
    <source>
        <strain evidence="6 7">PX506</strain>
        <tissue evidence="6">Whole organism</tissue>
    </source>
</reference>
<evidence type="ECO:0000259" key="4">
    <source>
        <dbReference type="PROSITE" id="PS01180"/>
    </source>
</evidence>
<dbReference type="SMART" id="SM00042">
    <property type="entry name" value="CUB"/>
    <property type="match status" value="1"/>
</dbReference>
<dbReference type="GeneID" id="9826902"/>
<dbReference type="Gene3D" id="2.60.120.290">
    <property type="entry name" value="Spermadhesin, CUB domain"/>
    <property type="match status" value="1"/>
</dbReference>
<comment type="caution">
    <text evidence="2">Lacks conserved residue(s) required for the propagation of feature annotation.</text>
</comment>
<evidence type="ECO:0000256" key="1">
    <source>
        <dbReference type="ARBA" id="ARBA00023157"/>
    </source>
</evidence>
<dbReference type="SUPFAM" id="SSF49854">
    <property type="entry name" value="Spermadhesin, CUB domain"/>
    <property type="match status" value="1"/>
</dbReference>
<gene>
    <name evidence="6" type="ORF">GCK72_004426</name>
</gene>
<evidence type="ECO:0000256" key="2">
    <source>
        <dbReference type="PROSITE-ProRule" id="PRU00059"/>
    </source>
</evidence>
<protein>
    <recommendedName>
        <fullName evidence="8">C-type LECtin</fullName>
    </recommendedName>
</protein>
<dbReference type="SMART" id="SM00034">
    <property type="entry name" value="CLECT"/>
    <property type="match status" value="2"/>
</dbReference>
<accession>A0A6A5H9Q8</accession>
<organism evidence="6 7">
    <name type="scientific">Caenorhabditis remanei</name>
    <name type="common">Caenorhabditis vulgaris</name>
    <dbReference type="NCBI Taxonomy" id="31234"/>
    <lineage>
        <taxon>Eukaryota</taxon>
        <taxon>Metazoa</taxon>
        <taxon>Ecdysozoa</taxon>
        <taxon>Nematoda</taxon>
        <taxon>Chromadorea</taxon>
        <taxon>Rhabditida</taxon>
        <taxon>Rhabditina</taxon>
        <taxon>Rhabditomorpha</taxon>
        <taxon>Rhabditoidea</taxon>
        <taxon>Rhabditidae</taxon>
        <taxon>Peloderinae</taxon>
        <taxon>Caenorhabditis</taxon>
    </lineage>
</organism>
<dbReference type="InterPro" id="IPR016187">
    <property type="entry name" value="CTDL_fold"/>
</dbReference>
<dbReference type="CDD" id="cd00037">
    <property type="entry name" value="CLECT"/>
    <property type="match status" value="2"/>
</dbReference>
<comment type="caution">
    <text evidence="6">The sequence shown here is derived from an EMBL/GenBank/DDBJ whole genome shotgun (WGS) entry which is preliminary data.</text>
</comment>
<feature type="domain" description="C-type lectin" evidence="5">
    <location>
        <begin position="30"/>
        <end position="132"/>
    </location>
</feature>
<dbReference type="PANTHER" id="PTHR22991">
    <property type="entry name" value="PROTEIN CBG13490"/>
    <property type="match status" value="1"/>
</dbReference>
<dbReference type="Pfam" id="PF00059">
    <property type="entry name" value="Lectin_C"/>
    <property type="match status" value="2"/>
</dbReference>
<dbReference type="InterPro" id="IPR050976">
    <property type="entry name" value="Snaclec"/>
</dbReference>
<evidence type="ECO:0000313" key="6">
    <source>
        <dbReference type="EMBL" id="KAF1764478.1"/>
    </source>
</evidence>
<proteinExistence type="predicted"/>
<dbReference type="KEGG" id="crq:GCK72_004426"/>
<sequence>MWRHIFLLLALLPYIQATQTITCTNGFTLVGNKCLKLFTTPTSRRNASKTCAEYTGNLVTIQNQEENDALASFVGDGVKSVWLGLYCFGGTTGCLWDDASGSIEGFTSFVYDSNDAYNIYKCSTYKVTGSWSKKWFCGDCSYDLRPFVCQIPTTYEDDCALNFNGNCYLPSENFFSSQVIGIDSARQWCLNNCADLVSIHSANELRLIQNYYKSKDHESILIGAVTNSGKSFLWTDGSTWDYSSVVGSGQSSGTCVKLALKTSGSRVKGSLYVTKCEESNYYMCKRPAGISCVGEPAPSGGAPPVTPNCNEFLMNAGSFSSPNYPEAYSDGESCTYGLGTLGSQRIRVTFSNIVVKDQEDSIRIYDGDSVESPLALIITGRHSEPVYYESSTNRVFVTYNSVDNYDTDIARTGFKADFVTIV</sequence>
<dbReference type="SUPFAM" id="SSF56436">
    <property type="entry name" value="C-type lectin-like"/>
    <property type="match status" value="2"/>
</dbReference>
<dbReference type="RefSeq" id="XP_003097754.2">
    <property type="nucleotide sequence ID" value="XM_003097706.2"/>
</dbReference>
<feature type="domain" description="C-type lectin" evidence="5">
    <location>
        <begin position="163"/>
        <end position="285"/>
    </location>
</feature>
<dbReference type="EMBL" id="WUAV01000002">
    <property type="protein sequence ID" value="KAF1764478.1"/>
    <property type="molecule type" value="Genomic_DNA"/>
</dbReference>